<evidence type="ECO:0000259" key="2">
    <source>
        <dbReference type="Pfam" id="PF00735"/>
    </source>
</evidence>
<dbReference type="PANTHER" id="PTHR32046:SF11">
    <property type="entry name" value="IMMUNE-ASSOCIATED NUCLEOTIDE-BINDING PROTEIN 10-LIKE"/>
    <property type="match status" value="1"/>
</dbReference>
<dbReference type="InterPro" id="IPR027417">
    <property type="entry name" value="P-loop_NTPase"/>
</dbReference>
<dbReference type="Ensembl" id="ENSACIT00000031462.1">
    <property type="protein sequence ID" value="ENSACIP00000030662.1"/>
    <property type="gene ID" value="ENSACIG00000023712.1"/>
</dbReference>
<name>A0A3Q0TET1_AMPCI</name>
<dbReference type="Proteomes" id="UP000261340">
    <property type="component" value="Unplaced"/>
</dbReference>
<reference evidence="3" key="2">
    <citation type="submission" date="2025-09" db="UniProtKB">
        <authorList>
            <consortium name="Ensembl"/>
        </authorList>
    </citation>
    <scope>IDENTIFICATION</scope>
</reference>
<dbReference type="AlphaFoldDB" id="A0A3Q0TET1"/>
<comment type="similarity">
    <text evidence="1">Belongs to the TRAFAC class TrmE-Era-EngA-EngB-Septin-like GTPase superfamily. Septin GTPase family.</text>
</comment>
<keyword evidence="4" id="KW-1185">Reference proteome</keyword>
<evidence type="ECO:0000256" key="1">
    <source>
        <dbReference type="RuleBase" id="RU004560"/>
    </source>
</evidence>
<keyword evidence="1" id="KW-0547">Nucleotide-binding</keyword>
<sequence length="400" mass="45522">MFWEFLSKPSELRLVLISPGPPAVYQLKPEETKFGTLTRMTVGEKNLNKTIKTILLVGESGAGKSTLINALFNYSVGVKWKDKVWFEIVKKENRSQSESQTSDVIVYEIFGFEAKHVPSLPYSLTIIDTPGYGDTRGLEHDDIISHRLLDLFRSEDGVHEVHAVGLVMKASDNRLSDRLTYVFDSVMSLFGNDLEKSIVALVTHSHGINPRNVLQALEAAKIKCAKNEKNQPVHFLFNNLQDEDRSQHKDHLKDSAQISEGGMKEFTAFLKKTAPQKLKITVEVLNDRIRLTACIQNLRERIELTELKQTEIRQTQSALRKHEDEMKKNEEFTVEVDEVYKEKETIHGGMWLFWYGGATCCTVCEENCHYPGCTLTWKPEDCEVMEDGRCTSCTRKCPAS</sequence>
<dbReference type="Pfam" id="PF00735">
    <property type="entry name" value="Septin"/>
    <property type="match status" value="1"/>
</dbReference>
<organism evidence="3 4">
    <name type="scientific">Amphilophus citrinellus</name>
    <name type="common">Midas cichlid</name>
    <name type="synonym">Cichlasoma citrinellum</name>
    <dbReference type="NCBI Taxonomy" id="61819"/>
    <lineage>
        <taxon>Eukaryota</taxon>
        <taxon>Metazoa</taxon>
        <taxon>Chordata</taxon>
        <taxon>Craniata</taxon>
        <taxon>Vertebrata</taxon>
        <taxon>Euteleostomi</taxon>
        <taxon>Actinopterygii</taxon>
        <taxon>Neopterygii</taxon>
        <taxon>Teleostei</taxon>
        <taxon>Neoteleostei</taxon>
        <taxon>Acanthomorphata</taxon>
        <taxon>Ovalentaria</taxon>
        <taxon>Cichlomorphae</taxon>
        <taxon>Cichliformes</taxon>
        <taxon>Cichlidae</taxon>
        <taxon>New World cichlids</taxon>
        <taxon>Cichlasomatinae</taxon>
        <taxon>Heroini</taxon>
        <taxon>Amphilophus</taxon>
    </lineage>
</organism>
<reference evidence="3" key="1">
    <citation type="submission" date="2025-08" db="UniProtKB">
        <authorList>
            <consortium name="Ensembl"/>
        </authorList>
    </citation>
    <scope>IDENTIFICATION</scope>
</reference>
<dbReference type="STRING" id="61819.ENSACIP00000030662"/>
<feature type="domain" description="Septin-type G" evidence="2">
    <location>
        <begin position="53"/>
        <end position="135"/>
    </location>
</feature>
<dbReference type="InterPro" id="IPR030379">
    <property type="entry name" value="G_SEPTIN_dom"/>
</dbReference>
<dbReference type="GeneTree" id="ENSGT00500000044904"/>
<proteinExistence type="inferred from homology"/>
<dbReference type="OMA" id="ANINCAR"/>
<dbReference type="Gene3D" id="3.40.50.300">
    <property type="entry name" value="P-loop containing nucleotide triphosphate hydrolases"/>
    <property type="match status" value="1"/>
</dbReference>
<dbReference type="PANTHER" id="PTHR32046">
    <property type="entry name" value="G DOMAIN-CONTAINING PROTEIN"/>
    <property type="match status" value="1"/>
</dbReference>
<accession>A0A3Q0TET1</accession>
<dbReference type="PROSITE" id="PS00675">
    <property type="entry name" value="SIGMA54_INTERACT_1"/>
    <property type="match status" value="1"/>
</dbReference>
<dbReference type="SUPFAM" id="SSF52540">
    <property type="entry name" value="P-loop containing nucleoside triphosphate hydrolases"/>
    <property type="match status" value="1"/>
</dbReference>
<protein>
    <recommendedName>
        <fullName evidence="2">Septin-type G domain-containing protein</fullName>
    </recommendedName>
</protein>
<evidence type="ECO:0000313" key="3">
    <source>
        <dbReference type="Ensembl" id="ENSACIP00000030662.1"/>
    </source>
</evidence>
<keyword evidence="1" id="KW-0342">GTP-binding</keyword>
<dbReference type="GO" id="GO:0005525">
    <property type="term" value="F:GTP binding"/>
    <property type="evidence" value="ECO:0007669"/>
    <property type="project" value="UniProtKB-KW"/>
</dbReference>
<evidence type="ECO:0000313" key="4">
    <source>
        <dbReference type="Proteomes" id="UP000261340"/>
    </source>
</evidence>
<dbReference type="InterPro" id="IPR025662">
    <property type="entry name" value="Sigma_54_int_dom_ATP-bd_1"/>
</dbReference>